<sequence length="254" mass="28620">METGEVPCLDLTQLAQLLVCPECLNLLLPPTSICERGHTFCGFCRVILEKCPACEGQFLEHARNIPVEEICTIVGNKCPYSESGCTCTLTQALLPLHVSKCLHRGVVCPLNKIPDHSCSWLGVLKDLESHLKNVHGNMISDRNYITSNVFQSDAKIILHKNEIFIFCRYLKGSEWFAIIQRAGCTEHKFKSVFRIWTSQNKLEFISMTFTVTNINENIDDVFEEGRSMILDDIVVKNFVTGGDLSMMTVVEEAK</sequence>
<evidence type="ECO:0000256" key="2">
    <source>
        <dbReference type="ARBA" id="ARBA00004906"/>
    </source>
</evidence>
<gene>
    <name evidence="12" type="ORF">B7P43_G05822</name>
</gene>
<evidence type="ECO:0000256" key="5">
    <source>
        <dbReference type="ARBA" id="ARBA00022679"/>
    </source>
</evidence>
<keyword evidence="8" id="KW-0833">Ubl conjugation pathway</keyword>
<evidence type="ECO:0000256" key="4">
    <source>
        <dbReference type="ARBA" id="ARBA00012483"/>
    </source>
</evidence>
<dbReference type="InParanoid" id="A0A2J7QN65"/>
<proteinExistence type="inferred from homology"/>
<comment type="caution">
    <text evidence="12">The sequence shown here is derived from an EMBL/GenBank/DDBJ whole genome shotgun (WGS) entry which is preliminary data.</text>
</comment>
<evidence type="ECO:0000256" key="1">
    <source>
        <dbReference type="ARBA" id="ARBA00000900"/>
    </source>
</evidence>
<dbReference type="GO" id="GO:0016567">
    <property type="term" value="P:protein ubiquitination"/>
    <property type="evidence" value="ECO:0007669"/>
    <property type="project" value="UniProtKB-UniPathway"/>
</dbReference>
<dbReference type="PROSITE" id="PS51081">
    <property type="entry name" value="ZF_SIAH"/>
    <property type="match status" value="1"/>
</dbReference>
<comment type="pathway">
    <text evidence="2">Protein modification; protein ubiquitination.</text>
</comment>
<dbReference type="EC" id="2.3.2.27" evidence="4"/>
<keyword evidence="6" id="KW-0479">Metal-binding</keyword>
<dbReference type="UniPathway" id="UPA00143"/>
<evidence type="ECO:0000256" key="8">
    <source>
        <dbReference type="ARBA" id="ARBA00022786"/>
    </source>
</evidence>
<reference evidence="12 13" key="1">
    <citation type="submission" date="2017-12" db="EMBL/GenBank/DDBJ databases">
        <title>Hemimetabolous genomes reveal molecular basis of termite eusociality.</title>
        <authorList>
            <person name="Harrison M.C."/>
            <person name="Jongepier E."/>
            <person name="Robertson H.M."/>
            <person name="Arning N."/>
            <person name="Bitard-Feildel T."/>
            <person name="Chao H."/>
            <person name="Childers C.P."/>
            <person name="Dinh H."/>
            <person name="Doddapaneni H."/>
            <person name="Dugan S."/>
            <person name="Gowin J."/>
            <person name="Greiner C."/>
            <person name="Han Y."/>
            <person name="Hu H."/>
            <person name="Hughes D.S.T."/>
            <person name="Huylmans A.-K."/>
            <person name="Kemena C."/>
            <person name="Kremer L.P.M."/>
            <person name="Lee S.L."/>
            <person name="Lopez-Ezquerra A."/>
            <person name="Mallet L."/>
            <person name="Monroy-Kuhn J.M."/>
            <person name="Moser A."/>
            <person name="Murali S.C."/>
            <person name="Muzny D.M."/>
            <person name="Otani S."/>
            <person name="Piulachs M.-D."/>
            <person name="Poelchau M."/>
            <person name="Qu J."/>
            <person name="Schaub F."/>
            <person name="Wada-Katsumata A."/>
            <person name="Worley K.C."/>
            <person name="Xie Q."/>
            <person name="Ylla G."/>
            <person name="Poulsen M."/>
            <person name="Gibbs R.A."/>
            <person name="Schal C."/>
            <person name="Richards S."/>
            <person name="Belles X."/>
            <person name="Korb J."/>
            <person name="Bornberg-Bauer E."/>
        </authorList>
    </citation>
    <scope>NUCLEOTIDE SEQUENCE [LARGE SCALE GENOMIC DNA]</scope>
    <source>
        <tissue evidence="12">Whole body</tissue>
    </source>
</reference>
<evidence type="ECO:0000259" key="11">
    <source>
        <dbReference type="PROSITE" id="PS51081"/>
    </source>
</evidence>
<dbReference type="GO" id="GO:0005737">
    <property type="term" value="C:cytoplasm"/>
    <property type="evidence" value="ECO:0007669"/>
    <property type="project" value="TreeGrafter"/>
</dbReference>
<dbReference type="PANTHER" id="PTHR45877">
    <property type="entry name" value="E3 UBIQUITIN-PROTEIN LIGASE SIAH2"/>
    <property type="match status" value="1"/>
</dbReference>
<evidence type="ECO:0000256" key="6">
    <source>
        <dbReference type="ARBA" id="ARBA00022723"/>
    </source>
</evidence>
<dbReference type="InterPro" id="IPR049548">
    <property type="entry name" value="Sina-like_RING"/>
</dbReference>
<dbReference type="PANTHER" id="PTHR45877:SF2">
    <property type="entry name" value="E3 UBIQUITIN-PROTEIN LIGASE SINA-RELATED"/>
    <property type="match status" value="1"/>
</dbReference>
<keyword evidence="13" id="KW-1185">Reference proteome</keyword>
<dbReference type="GO" id="GO:0061630">
    <property type="term" value="F:ubiquitin protein ligase activity"/>
    <property type="evidence" value="ECO:0007669"/>
    <property type="project" value="UniProtKB-EC"/>
</dbReference>
<organism evidence="12 13">
    <name type="scientific">Cryptotermes secundus</name>
    <dbReference type="NCBI Taxonomy" id="105785"/>
    <lineage>
        <taxon>Eukaryota</taxon>
        <taxon>Metazoa</taxon>
        <taxon>Ecdysozoa</taxon>
        <taxon>Arthropoda</taxon>
        <taxon>Hexapoda</taxon>
        <taxon>Insecta</taxon>
        <taxon>Pterygota</taxon>
        <taxon>Neoptera</taxon>
        <taxon>Polyneoptera</taxon>
        <taxon>Dictyoptera</taxon>
        <taxon>Blattodea</taxon>
        <taxon>Blattoidea</taxon>
        <taxon>Termitoidae</taxon>
        <taxon>Kalotermitidae</taxon>
        <taxon>Cryptotermitinae</taxon>
        <taxon>Cryptotermes</taxon>
    </lineage>
</organism>
<dbReference type="Pfam" id="PF21362">
    <property type="entry name" value="Sina_RING"/>
    <property type="match status" value="1"/>
</dbReference>
<dbReference type="GO" id="GO:0043161">
    <property type="term" value="P:proteasome-mediated ubiquitin-dependent protein catabolic process"/>
    <property type="evidence" value="ECO:0007669"/>
    <property type="project" value="TreeGrafter"/>
</dbReference>
<dbReference type="GO" id="GO:0008270">
    <property type="term" value="F:zinc ion binding"/>
    <property type="evidence" value="ECO:0007669"/>
    <property type="project" value="UniProtKB-KW"/>
</dbReference>
<keyword evidence="5" id="KW-0808">Transferase</keyword>
<dbReference type="InterPro" id="IPR008974">
    <property type="entry name" value="TRAF-like"/>
</dbReference>
<comment type="catalytic activity">
    <reaction evidence="1">
        <text>S-ubiquitinyl-[E2 ubiquitin-conjugating enzyme]-L-cysteine + [acceptor protein]-L-lysine = [E2 ubiquitin-conjugating enzyme]-L-cysteine + N(6)-ubiquitinyl-[acceptor protein]-L-lysine.</text>
        <dbReference type="EC" id="2.3.2.27"/>
    </reaction>
</comment>
<evidence type="ECO:0000313" key="13">
    <source>
        <dbReference type="Proteomes" id="UP000235965"/>
    </source>
</evidence>
<dbReference type="Pfam" id="PF21361">
    <property type="entry name" value="Sina_ZnF"/>
    <property type="match status" value="1"/>
</dbReference>
<name>A0A2J7QN65_9NEOP</name>
<comment type="similarity">
    <text evidence="3">Belongs to the SINA (Seven in absentia) family.</text>
</comment>
<dbReference type="SUPFAM" id="SSF49599">
    <property type="entry name" value="TRAF domain-like"/>
    <property type="match status" value="1"/>
</dbReference>
<accession>A0A2J7QN65</accession>
<dbReference type="AlphaFoldDB" id="A0A2J7QN65"/>
<dbReference type="GO" id="GO:0031624">
    <property type="term" value="F:ubiquitin conjugating enzyme binding"/>
    <property type="evidence" value="ECO:0007669"/>
    <property type="project" value="TreeGrafter"/>
</dbReference>
<evidence type="ECO:0000256" key="9">
    <source>
        <dbReference type="ARBA" id="ARBA00022833"/>
    </source>
</evidence>
<protein>
    <recommendedName>
        <fullName evidence="4">RING-type E3 ubiquitin transferase</fullName>
        <ecNumber evidence="4">2.3.2.27</ecNumber>
    </recommendedName>
</protein>
<evidence type="ECO:0000256" key="7">
    <source>
        <dbReference type="ARBA" id="ARBA00022771"/>
    </source>
</evidence>
<dbReference type="EMBL" id="NEVH01013199">
    <property type="protein sequence ID" value="PNF30018.1"/>
    <property type="molecule type" value="Genomic_DNA"/>
</dbReference>
<dbReference type="Proteomes" id="UP000235965">
    <property type="component" value="Unassembled WGS sequence"/>
</dbReference>
<dbReference type="Gene3D" id="3.30.40.10">
    <property type="entry name" value="Zinc/RING finger domain, C3HC4 (zinc finger)"/>
    <property type="match status" value="1"/>
</dbReference>
<feature type="domain" description="SIAH-type" evidence="11">
    <location>
        <begin position="73"/>
        <end position="136"/>
    </location>
</feature>
<dbReference type="STRING" id="105785.A0A2J7QN65"/>
<evidence type="ECO:0000256" key="3">
    <source>
        <dbReference type="ARBA" id="ARBA00009119"/>
    </source>
</evidence>
<keyword evidence="7 10" id="KW-0863">Zinc-finger</keyword>
<keyword evidence="9" id="KW-0862">Zinc</keyword>
<evidence type="ECO:0000256" key="10">
    <source>
        <dbReference type="PROSITE-ProRule" id="PRU00455"/>
    </source>
</evidence>
<dbReference type="InterPro" id="IPR004162">
    <property type="entry name" value="SINA-like_animal"/>
</dbReference>
<dbReference type="OrthoDB" id="4788989at2759"/>
<dbReference type="InterPro" id="IPR013083">
    <property type="entry name" value="Znf_RING/FYVE/PHD"/>
</dbReference>
<evidence type="ECO:0000313" key="12">
    <source>
        <dbReference type="EMBL" id="PNF30018.1"/>
    </source>
</evidence>
<dbReference type="InterPro" id="IPR013010">
    <property type="entry name" value="Znf_SIAH"/>
</dbReference>
<dbReference type="Gene3D" id="2.60.210.10">
    <property type="entry name" value="Apoptosis, Tumor Necrosis Factor Receptor Associated Protein 2, Chain A"/>
    <property type="match status" value="1"/>
</dbReference>